<dbReference type="AlphaFoldDB" id="A0A9N8X2P6"/>
<dbReference type="RefSeq" id="WP_228878438.1">
    <property type="nucleotide sequence ID" value="NZ_CAJQZC010000005.1"/>
</dbReference>
<reference evidence="1" key="1">
    <citation type="submission" date="2021-04" db="EMBL/GenBank/DDBJ databases">
        <authorList>
            <person name="Vanwijnsberghe S."/>
        </authorList>
    </citation>
    <scope>NUCLEOTIDE SEQUENCE</scope>
    <source>
        <strain evidence="1">LMG 31841</strain>
    </source>
</reference>
<proteinExistence type="predicted"/>
<comment type="caution">
    <text evidence="1">The sequence shown here is derived from an EMBL/GenBank/DDBJ whole genome shotgun (WGS) entry which is preliminary data.</text>
</comment>
<protein>
    <submittedName>
        <fullName evidence="1">Uncharacterized protein</fullName>
    </submittedName>
</protein>
<dbReference type="Proteomes" id="UP000789704">
    <property type="component" value="Unassembled WGS sequence"/>
</dbReference>
<gene>
    <name evidence="1" type="ORF">LMG31841_03218</name>
</gene>
<organism evidence="1 2">
    <name type="scientific">Paraburkholderia saeva</name>
    <dbReference type="NCBI Taxonomy" id="2777537"/>
    <lineage>
        <taxon>Bacteria</taxon>
        <taxon>Pseudomonadati</taxon>
        <taxon>Pseudomonadota</taxon>
        <taxon>Betaproteobacteria</taxon>
        <taxon>Burkholderiales</taxon>
        <taxon>Burkholderiaceae</taxon>
        <taxon>Paraburkholderia</taxon>
    </lineage>
</organism>
<accession>A0A9N8X2P6</accession>
<name>A0A9N8X2P6_9BURK</name>
<evidence type="ECO:0000313" key="2">
    <source>
        <dbReference type="Proteomes" id="UP000789704"/>
    </source>
</evidence>
<keyword evidence="2" id="KW-1185">Reference proteome</keyword>
<dbReference type="EMBL" id="CAJQZC010000005">
    <property type="protein sequence ID" value="CAG4903319.1"/>
    <property type="molecule type" value="Genomic_DNA"/>
</dbReference>
<sequence>MDAAAKHENRYRAVIEYANGAMFNVAELDAWAVSNKVPVSFEKLLKDEHISENYSASNHFVHFEVLSITLTNRLVPPEMDPGEASIQLMAAGDVESYKDPVRRLRDLVMVRYDRQLLSAVFDGDLSLYDTLTMSRVDMGAARMRYDAEPEAYLQAAQARLIDTAQGMVTAADIEQARNTLERKFARLDHLAWAMVILTADVPPSGEDRYRQILSAARWLQSLGLPFRHSNGLPASQPKGVPVAGMDVREYQYLAVADVRMAAIEARCWPTEEKETPPMPLISDFAPCPVRLPNASRVNVEWLVREIAFALVEIPDDERLAILEKETPDGPGKWNIEPLTGDDWRLIREICGSNPPAPCSTAQFEAWRAPFDTAPNRPDWGLRPEFKPSNEMQAAQSRWSLFNVQHLQQIRQKAERKELSLINPAGIEASDIYDNAGLAVGCLRIADAKAYLDQCCIAWEVASTADPAPGATKPKKGMTHTKPNWSVWHRMLKASLSDAVCLSCNVNPGAATLNPIQHGIAHLLGLDFVGWDVTREIAERLSIARSHAGTGGTLSTLTGDKDGEVYLATFAEWAVNTMKWTVPDELRALAGSAQLPDATVAEAPSIPVSTTTGIVQHSTKGQRSTPLSAEIAKAKENAGNNDGNVRSVWDELVKLAEATPKFGCLIGYSSEGVQYRGKVYQETGAPDVFTLKNLRDRAGGAQRRAVKRDKAR</sequence>
<evidence type="ECO:0000313" key="1">
    <source>
        <dbReference type="EMBL" id="CAG4903319.1"/>
    </source>
</evidence>